<reference evidence="2 3" key="1">
    <citation type="submission" date="2015-11" db="EMBL/GenBank/DDBJ databases">
        <title>Description and complete genome sequence of a novel strain predominating in hypersaline microbial mats and representing a new family of the Bacteriodetes phylum.</title>
        <authorList>
            <person name="Spring S."/>
            <person name="Bunk B."/>
            <person name="Sproer C."/>
            <person name="Klenk H.-P."/>
        </authorList>
    </citation>
    <scope>NUCLEOTIDE SEQUENCE [LARGE SCALE GENOMIC DNA]</scope>
    <source>
        <strain evidence="2 3">L21-Spi-D4</strain>
    </source>
</reference>
<accession>A0A0S2I184</accession>
<dbReference type="EMBL" id="CP013118">
    <property type="protein sequence ID" value="ALO16081.1"/>
    <property type="molecule type" value="Genomic_DNA"/>
</dbReference>
<dbReference type="KEGG" id="blq:L21SP5_02454"/>
<feature type="signal peptide" evidence="1">
    <location>
        <begin position="1"/>
        <end position="17"/>
    </location>
</feature>
<sequence length="174" mass="20159" precursor="true">MKTLLVLIIALSGTALQAQKMYKHKLENCSPQFQLEDKSITLEYTKGDSLLIMDIMDGAEKKHIQRLKGILALQIILDSAGNSCLVSYDHRFNMLRKPFDIVENVNALKAWEGTGNNTYRSIFMKIYFEKKQIRMQRLGYNRNTGWTILLMKTFMKEEEVEDVNSSTKNKKDNE</sequence>
<evidence type="ECO:0000256" key="1">
    <source>
        <dbReference type="SAM" id="SignalP"/>
    </source>
</evidence>
<feature type="chain" id="PRO_5006599529" description="DUF4488 domain-containing protein" evidence="1">
    <location>
        <begin position="18"/>
        <end position="174"/>
    </location>
</feature>
<protein>
    <recommendedName>
        <fullName evidence="4">DUF4488 domain-containing protein</fullName>
    </recommendedName>
</protein>
<evidence type="ECO:0008006" key="4">
    <source>
        <dbReference type="Google" id="ProtNLM"/>
    </source>
</evidence>
<dbReference type="Proteomes" id="UP000064893">
    <property type="component" value="Chromosome"/>
</dbReference>
<proteinExistence type="predicted"/>
<evidence type="ECO:0000313" key="2">
    <source>
        <dbReference type="EMBL" id="ALO16081.1"/>
    </source>
</evidence>
<keyword evidence="1" id="KW-0732">Signal</keyword>
<dbReference type="RefSeq" id="WP_057953485.1">
    <property type="nucleotide sequence ID" value="NZ_CP013118.1"/>
</dbReference>
<dbReference type="AlphaFoldDB" id="A0A0S2I184"/>
<organism evidence="2 3">
    <name type="scientific">Salinivirga cyanobacteriivorans</name>
    <dbReference type="NCBI Taxonomy" id="1307839"/>
    <lineage>
        <taxon>Bacteria</taxon>
        <taxon>Pseudomonadati</taxon>
        <taxon>Bacteroidota</taxon>
        <taxon>Bacteroidia</taxon>
        <taxon>Bacteroidales</taxon>
        <taxon>Salinivirgaceae</taxon>
        <taxon>Salinivirga</taxon>
    </lineage>
</organism>
<gene>
    <name evidence="2" type="ORF">L21SP5_02454</name>
</gene>
<dbReference type="OrthoDB" id="799853at2"/>
<name>A0A0S2I184_9BACT</name>
<evidence type="ECO:0000313" key="3">
    <source>
        <dbReference type="Proteomes" id="UP000064893"/>
    </source>
</evidence>
<keyword evidence="3" id="KW-1185">Reference proteome</keyword>